<dbReference type="PRINTS" id="PR01438">
    <property type="entry name" value="UNVRSLSTRESS"/>
</dbReference>
<dbReference type="InterPro" id="IPR014729">
    <property type="entry name" value="Rossmann-like_a/b/a_fold"/>
</dbReference>
<dbReference type="OrthoDB" id="9788959at2"/>
<dbReference type="Pfam" id="PF00582">
    <property type="entry name" value="Usp"/>
    <property type="match status" value="1"/>
</dbReference>
<reference evidence="3 4" key="1">
    <citation type="submission" date="2016-10" db="EMBL/GenBank/DDBJ databases">
        <authorList>
            <person name="de Groot N.N."/>
        </authorList>
    </citation>
    <scope>NUCLEOTIDE SEQUENCE [LARGE SCALE GENOMIC DNA]</scope>
    <source>
        <strain evidence="3 4">DSM 23421</strain>
    </source>
</reference>
<dbReference type="STRING" id="641691.SAMN05421636_104430"/>
<feature type="domain" description="UspA" evidence="2">
    <location>
        <begin position="1"/>
        <end position="147"/>
    </location>
</feature>
<dbReference type="CDD" id="cd00293">
    <property type="entry name" value="USP-like"/>
    <property type="match status" value="1"/>
</dbReference>
<dbReference type="PANTHER" id="PTHR46268:SF6">
    <property type="entry name" value="UNIVERSAL STRESS PROTEIN UP12"/>
    <property type="match status" value="1"/>
</dbReference>
<gene>
    <name evidence="3" type="ORF">SAMN05421636_104430</name>
</gene>
<dbReference type="SUPFAM" id="SSF52402">
    <property type="entry name" value="Adenine nucleotide alpha hydrolases-like"/>
    <property type="match status" value="2"/>
</dbReference>
<dbReference type="InterPro" id="IPR006016">
    <property type="entry name" value="UspA"/>
</dbReference>
<dbReference type="AlphaFoldDB" id="A0A1G7C5U2"/>
<evidence type="ECO:0000256" key="1">
    <source>
        <dbReference type="ARBA" id="ARBA00008791"/>
    </source>
</evidence>
<name>A0A1G7C5U2_9FLAO</name>
<evidence type="ECO:0000259" key="2">
    <source>
        <dbReference type="Pfam" id="PF00582"/>
    </source>
</evidence>
<protein>
    <submittedName>
        <fullName evidence="3">Nucleotide-binding universal stress protein, UspA family</fullName>
    </submittedName>
</protein>
<evidence type="ECO:0000313" key="4">
    <source>
        <dbReference type="Proteomes" id="UP000199109"/>
    </source>
</evidence>
<proteinExistence type="inferred from homology"/>
<dbReference type="InterPro" id="IPR006015">
    <property type="entry name" value="Universal_stress_UspA"/>
</dbReference>
<dbReference type="Gene3D" id="3.40.50.620">
    <property type="entry name" value="HUPs"/>
    <property type="match status" value="2"/>
</dbReference>
<dbReference type="EMBL" id="FNAO01000004">
    <property type="protein sequence ID" value="SDE34742.1"/>
    <property type="molecule type" value="Genomic_DNA"/>
</dbReference>
<dbReference type="RefSeq" id="WP_091868106.1">
    <property type="nucleotide sequence ID" value="NZ_FNAO01000004.1"/>
</dbReference>
<dbReference type="Proteomes" id="UP000199109">
    <property type="component" value="Unassembled WGS sequence"/>
</dbReference>
<organism evidence="3 4">
    <name type="scientific">Pricia antarctica</name>
    <dbReference type="NCBI Taxonomy" id="641691"/>
    <lineage>
        <taxon>Bacteria</taxon>
        <taxon>Pseudomonadati</taxon>
        <taxon>Bacteroidota</taxon>
        <taxon>Flavobacteriia</taxon>
        <taxon>Flavobacteriales</taxon>
        <taxon>Flavobacteriaceae</taxon>
        <taxon>Pricia</taxon>
    </lineage>
</organism>
<comment type="similarity">
    <text evidence="1">Belongs to the universal stress protein A family.</text>
</comment>
<accession>A0A1G7C5U2</accession>
<dbReference type="PANTHER" id="PTHR46268">
    <property type="entry name" value="STRESS RESPONSE PROTEIN NHAX"/>
    <property type="match status" value="1"/>
</dbReference>
<evidence type="ECO:0000313" key="3">
    <source>
        <dbReference type="EMBL" id="SDE34742.1"/>
    </source>
</evidence>
<keyword evidence="4" id="KW-1185">Reference proteome</keyword>
<sequence length="280" mass="32218">MKNILLPTDFSDNAWNAIFTAVKLYADVESRFYLLHAYEPNALNMLGRKDQKRLGTIYDSLSQYSEQELGRVLGYLIKNHGNPKHRFETVSKPNTLQDAILEVVSKQDIDLIVMGTQGATGAKQVFMGSNTVKVMKLVENCALLVVPSEYNFQTLKTVVFPTDFMKKYEKYQLSPLTELALLWKAEVKIMHVAVEYRFNDQQKLNQKLLKERFEGLALVFHNLDFEGDIAPTLQSFIKDAQIDLLSLVRYHHTFWEKFIGEPVVKKMAFHTEVPLLILPE</sequence>